<keyword evidence="9" id="KW-0812">Transmembrane</keyword>
<keyword evidence="10 28" id="KW-0732">Signal</keyword>
<evidence type="ECO:0000256" key="3">
    <source>
        <dbReference type="ARBA" id="ARBA00011902"/>
    </source>
</evidence>
<evidence type="ECO:0000259" key="29">
    <source>
        <dbReference type="PROSITE" id="PS50011"/>
    </source>
</evidence>
<evidence type="ECO:0000256" key="23">
    <source>
        <dbReference type="ARBA" id="ARBA00056816"/>
    </source>
</evidence>
<dbReference type="Gene3D" id="3.30.200.20">
    <property type="entry name" value="Phosphorylase Kinase, domain 1"/>
    <property type="match status" value="1"/>
</dbReference>
<dbReference type="GO" id="GO:0001701">
    <property type="term" value="P:in utero embryonic development"/>
    <property type="evidence" value="ECO:0007669"/>
    <property type="project" value="Ensembl"/>
</dbReference>
<evidence type="ECO:0000256" key="16">
    <source>
        <dbReference type="ARBA" id="ARBA00023136"/>
    </source>
</evidence>
<evidence type="ECO:0000256" key="20">
    <source>
        <dbReference type="ARBA" id="ARBA00023180"/>
    </source>
</evidence>
<evidence type="ECO:0000256" key="5">
    <source>
        <dbReference type="ARBA" id="ARBA00022536"/>
    </source>
</evidence>
<name>A0A8B8WVF9_BALMU</name>
<dbReference type="InterPro" id="IPR017441">
    <property type="entry name" value="Protein_kinase_ATP_BS"/>
</dbReference>
<feature type="domain" description="Fibronectin type-III" evidence="31">
    <location>
        <begin position="447"/>
        <end position="546"/>
    </location>
</feature>
<dbReference type="RefSeq" id="XP_036701284.1">
    <property type="nucleotide sequence ID" value="XM_036845389.1"/>
</dbReference>
<feature type="domain" description="Fibronectin type-III" evidence="31">
    <location>
        <begin position="647"/>
        <end position="740"/>
    </location>
</feature>
<evidence type="ECO:0000256" key="17">
    <source>
        <dbReference type="ARBA" id="ARBA00023137"/>
    </source>
</evidence>
<dbReference type="GO" id="GO:0045026">
    <property type="term" value="P:plasma membrane fusion"/>
    <property type="evidence" value="ECO:0007669"/>
    <property type="project" value="Ensembl"/>
</dbReference>
<evidence type="ECO:0000256" key="4">
    <source>
        <dbReference type="ARBA" id="ARBA00022475"/>
    </source>
</evidence>
<dbReference type="GO" id="GO:0004714">
    <property type="term" value="F:transmembrane receptor protein tyrosine kinase activity"/>
    <property type="evidence" value="ECO:0007669"/>
    <property type="project" value="UniProtKB-EC"/>
</dbReference>
<protein>
    <recommendedName>
        <fullName evidence="25">Tyrosine-protein kinase receptor Tie-1</fullName>
        <ecNumber evidence="3">2.7.10.1</ecNumber>
    </recommendedName>
</protein>
<keyword evidence="12 27" id="KW-0547">Nucleotide-binding</keyword>
<dbReference type="Gene3D" id="2.60.40.10">
    <property type="entry name" value="Immunoglobulins"/>
    <property type="match status" value="5"/>
</dbReference>
<accession>A0A8B8WVF9</accession>
<dbReference type="InterPro" id="IPR013783">
    <property type="entry name" value="Ig-like_fold"/>
</dbReference>
<dbReference type="PROSITE" id="PS00022">
    <property type="entry name" value="EGF_1"/>
    <property type="match status" value="3"/>
</dbReference>
<keyword evidence="16" id="KW-0472">Membrane</keyword>
<evidence type="ECO:0000259" key="31">
    <source>
        <dbReference type="PROSITE" id="PS50853"/>
    </source>
</evidence>
<evidence type="ECO:0000256" key="24">
    <source>
        <dbReference type="ARBA" id="ARBA00065364"/>
    </source>
</evidence>
<dbReference type="InterPro" id="IPR003599">
    <property type="entry name" value="Ig_sub"/>
</dbReference>
<dbReference type="FunFam" id="1.10.510.10:FF:000123">
    <property type="entry name" value="Tyrosine-protein kinase receptor Tie-1"/>
    <property type="match status" value="1"/>
</dbReference>
<dbReference type="SMART" id="SM00409">
    <property type="entry name" value="IG"/>
    <property type="match status" value="2"/>
</dbReference>
<reference evidence="34" key="2">
    <citation type="submission" date="2025-04" db="UniProtKB">
        <authorList>
            <consortium name="RefSeq"/>
        </authorList>
    </citation>
    <scope>IDENTIFICATION</scope>
    <source>
        <tissue evidence="34">Epidermis and Blubber</tissue>
    </source>
</reference>
<evidence type="ECO:0000256" key="26">
    <source>
        <dbReference type="PROSITE-ProRule" id="PRU00076"/>
    </source>
</evidence>
<evidence type="ECO:0000256" key="7">
    <source>
        <dbReference type="ARBA" id="ARBA00022657"/>
    </source>
</evidence>
<dbReference type="GO" id="GO:0005524">
    <property type="term" value="F:ATP binding"/>
    <property type="evidence" value="ECO:0007669"/>
    <property type="project" value="UniProtKB-UniRule"/>
</dbReference>
<evidence type="ECO:0000256" key="6">
    <source>
        <dbReference type="ARBA" id="ARBA00022553"/>
    </source>
</evidence>
<dbReference type="GO" id="GO:0060854">
    <property type="term" value="P:branching involved in lymph vessel morphogenesis"/>
    <property type="evidence" value="ECO:0007669"/>
    <property type="project" value="Ensembl"/>
</dbReference>
<keyword evidence="14 27" id="KW-0067">ATP-binding</keyword>
<dbReference type="OMA" id="AKVWWRL"/>
<dbReference type="Proteomes" id="UP000694857">
    <property type="component" value="Chromosome 1"/>
</dbReference>
<reference evidence="32" key="1">
    <citation type="submission" date="2023-09" db="UniProtKB">
        <authorList>
            <consortium name="Ensembl"/>
        </authorList>
    </citation>
    <scope>IDENTIFICATION</scope>
</reference>
<dbReference type="GO" id="GO:0016525">
    <property type="term" value="P:negative regulation of angiogenesis"/>
    <property type="evidence" value="ECO:0007669"/>
    <property type="project" value="Ensembl"/>
</dbReference>
<feature type="binding site" evidence="27">
    <location>
        <position position="871"/>
    </location>
    <ligand>
        <name>ATP</name>
        <dbReference type="ChEBI" id="CHEBI:30616"/>
    </ligand>
</feature>
<organism evidence="33 34">
    <name type="scientific">Balaenoptera musculus</name>
    <name type="common">Blue whale</name>
    <dbReference type="NCBI Taxonomy" id="9771"/>
    <lineage>
        <taxon>Eukaryota</taxon>
        <taxon>Metazoa</taxon>
        <taxon>Chordata</taxon>
        <taxon>Craniata</taxon>
        <taxon>Vertebrata</taxon>
        <taxon>Euteleostomi</taxon>
        <taxon>Mammalia</taxon>
        <taxon>Eutheria</taxon>
        <taxon>Laurasiatheria</taxon>
        <taxon>Artiodactyla</taxon>
        <taxon>Whippomorpha</taxon>
        <taxon>Cetacea</taxon>
        <taxon>Mysticeti</taxon>
        <taxon>Balaenopteridae</taxon>
        <taxon>Balaenoptera</taxon>
    </lineage>
</organism>
<dbReference type="PANTHER" id="PTHR24416:SF341">
    <property type="entry name" value="TYROSINE-PROTEIN KINASE RECEPTOR TIE-1"/>
    <property type="match status" value="1"/>
</dbReference>
<dbReference type="Gene3D" id="1.10.510.10">
    <property type="entry name" value="Transferase(Phosphotransferase) domain 1"/>
    <property type="match status" value="1"/>
</dbReference>
<dbReference type="Pfam" id="PF00047">
    <property type="entry name" value="ig"/>
    <property type="match status" value="2"/>
</dbReference>
<dbReference type="FunFam" id="2.60.40.10:FF:000583">
    <property type="entry name" value="tyrosine-protein kinase receptor Tie-1 isoform X2"/>
    <property type="match status" value="1"/>
</dbReference>
<dbReference type="FunFam" id="2.60.40.10:FF:000758">
    <property type="entry name" value="tyrosine-protein kinase receptor Tie-1 isoform X2"/>
    <property type="match status" value="1"/>
</dbReference>
<evidence type="ECO:0000256" key="8">
    <source>
        <dbReference type="ARBA" id="ARBA00022679"/>
    </source>
</evidence>
<dbReference type="Pfam" id="PF00041">
    <property type="entry name" value="fn3"/>
    <property type="match status" value="3"/>
</dbReference>
<evidence type="ECO:0000256" key="11">
    <source>
        <dbReference type="ARBA" id="ARBA00022737"/>
    </source>
</evidence>
<dbReference type="GO" id="GO:0030336">
    <property type="term" value="P:negative regulation of cell migration"/>
    <property type="evidence" value="ECO:0007669"/>
    <property type="project" value="Ensembl"/>
</dbReference>
<dbReference type="EC" id="2.7.10.1" evidence="3"/>
<dbReference type="GeneID" id="118891710"/>
<dbReference type="PROSITE" id="PS50026">
    <property type="entry name" value="EGF_3"/>
    <property type="match status" value="2"/>
</dbReference>
<evidence type="ECO:0000313" key="32">
    <source>
        <dbReference type="Ensembl" id="ENSBMSP00010014680.1"/>
    </source>
</evidence>
<dbReference type="PRINTS" id="PR00109">
    <property type="entry name" value="TYRKINASE"/>
</dbReference>
<feature type="domain" description="EGF-like" evidence="30">
    <location>
        <begin position="226"/>
        <end position="257"/>
    </location>
</feature>
<dbReference type="Gene3D" id="2.170.300.10">
    <property type="entry name" value="Tie2 ligand-binding domain superfamily"/>
    <property type="match status" value="1"/>
</dbReference>
<dbReference type="GO" id="GO:0043235">
    <property type="term" value="C:receptor complex"/>
    <property type="evidence" value="ECO:0007669"/>
    <property type="project" value="TreeGrafter"/>
</dbReference>
<evidence type="ECO:0000256" key="12">
    <source>
        <dbReference type="ARBA" id="ARBA00022741"/>
    </source>
</evidence>
<evidence type="ECO:0000256" key="22">
    <source>
        <dbReference type="ARBA" id="ARBA00051243"/>
    </source>
</evidence>
<dbReference type="CDD" id="cd05089">
    <property type="entry name" value="PTKc_Tie1"/>
    <property type="match status" value="1"/>
</dbReference>
<dbReference type="InterPro" id="IPR013151">
    <property type="entry name" value="Immunoglobulin_dom"/>
</dbReference>
<dbReference type="GO" id="GO:0045766">
    <property type="term" value="P:positive regulation of angiogenesis"/>
    <property type="evidence" value="ECO:0007669"/>
    <property type="project" value="TreeGrafter"/>
</dbReference>
<dbReference type="GO" id="GO:0005886">
    <property type="term" value="C:plasma membrane"/>
    <property type="evidence" value="ECO:0007669"/>
    <property type="project" value="UniProtKB-SubCell"/>
</dbReference>
<dbReference type="GO" id="GO:0001936">
    <property type="term" value="P:regulation of endothelial cell proliferation"/>
    <property type="evidence" value="ECO:0007669"/>
    <property type="project" value="Ensembl"/>
</dbReference>
<sequence length="1139" mass="125264">MVWLGPPLLLPIFFLASHVGAAVDLTLLADLRLTEPQRFFLTCVSGEAGAGRGSDAWGPPLLLEKDDRIVRTPRPWQPLHLARNGSRQVTLRGFSQPSDLVGVFSCVGGAGARRTRVLYVHNSPGAHLLPDKVTHTVNKGDTAVLSAWVRKEKQTDVIWKSNGSYFYTLDWHEAQEGRFLLQLPSVQPSSSGIYSATYLEASPLGSAFFRLIVRGCGAGHWGQDCTKECPGCLHGGVCHDQDGECVCPPGFTGTRCEQACREGRFGQSCQEQCPGTSGCRGLTFCLPDPYGCSCGSGWRGSQCQEACAPGHFGADCHLQCQCQNGGTCDRFSGCVCPSGWHGVHCEKSDRIPQILDMVSELEFNLETTPRINCAAAGNPFPVRGSVELRKPDGTVLLSTKAIVEPDRTTAEFEVPRLALGDSGLWECRVSTSGGQDSRRFRVNVKVPPVPLTAPRLLAKQSRQLVVSPLVSFSGDGPIASVRLHYRPQDSTMAWSTIVVDPSENVTLMNLRPKTGYSVRVQLSRPGEGGEGAWGPPTLMTTDCPEPLLQPWLEGWHVEGPDRLRVSWSLPSVPGPLVGDGFLLRLWDGARGQERRENVSSPQARTALLTGLTPGTHYQLDVRLYHCTLLGPASPAARVLLPPSGPPAPRHLHAQALSDSEIQLVWQRPEAPAGPISKYIVEVQVAEGSGDPLWMDVDRPEETSTVVRGLNASTRYLFRVRASVQGPGDWSNMVEESTLSNGLQSEGPVQEVQAAEEGLDQQLVLAVVGSVSATCLTILAALLTLACIRRSCLHRRRTFTYQSGSGEETILQFSSGTLTLTRRPKPQPEPLNYPVLEWEDITFEDLIGEGNFGQVIRAMIKKDGLKMNAAIKMLKEYASENDHRDFAGELEVLCKLGHHPNIINLLGACENRGYLYIAIEYAPYGNLLDFLRKSRVLETDPAFAREHGTASTLSSRQLLRFASDAANGMQYLSEKQFIHRDLAARNVLVGENLASKIADFGLSRGEEVYVKKTMGRLPVRWMAIESLNYSVYTTKSDVWSFGVLLWEIVSLGGTPYCGMTCAELYEKLPQGYRMEQPRNCDDEVYELMRQCWRDRPYERPPFAQIALQLGRMLEARKAYVNMSLFENFTYAGIDATAEEA</sequence>
<evidence type="ECO:0000256" key="10">
    <source>
        <dbReference type="ARBA" id="ARBA00022729"/>
    </source>
</evidence>
<keyword evidence="20" id="KW-0325">Glycoprotein</keyword>
<keyword evidence="4" id="KW-1003">Cell membrane</keyword>
<keyword evidence="11" id="KW-0677">Repeat</keyword>
<dbReference type="FunFam" id="3.30.200.20:FF:000113">
    <property type="entry name" value="Putative tyrosine-protein kinase receptor Tie-1"/>
    <property type="match status" value="1"/>
</dbReference>
<evidence type="ECO:0000313" key="33">
    <source>
        <dbReference type="Proteomes" id="UP000694857"/>
    </source>
</evidence>
<dbReference type="InterPro" id="IPR036179">
    <property type="entry name" value="Ig-like_dom_sf"/>
</dbReference>
<dbReference type="Ensembl" id="ENSBMST00010016259.1">
    <property type="protein sequence ID" value="ENSBMSP00010014680.1"/>
    <property type="gene ID" value="ENSBMSG00010010706.1"/>
</dbReference>
<evidence type="ECO:0000256" key="13">
    <source>
        <dbReference type="ARBA" id="ARBA00022777"/>
    </source>
</evidence>
<dbReference type="SUPFAM" id="SSF49265">
    <property type="entry name" value="Fibronectin type III"/>
    <property type="match status" value="2"/>
</dbReference>
<dbReference type="FunFam" id="2.60.40.10:FF:000597">
    <property type="entry name" value="tyrosine-protein kinase receptor Tie-1 isoform X1"/>
    <property type="match status" value="1"/>
</dbReference>
<dbReference type="InterPro" id="IPR008266">
    <property type="entry name" value="Tyr_kinase_AS"/>
</dbReference>
<comment type="subcellular location">
    <subcellularLocation>
        <location evidence="1">Cell membrane</location>
        <topology evidence="1">Single-pass type I membrane protein</topology>
    </subcellularLocation>
</comment>
<keyword evidence="13 34" id="KW-0418">Kinase</keyword>
<dbReference type="PROSITE" id="PS00109">
    <property type="entry name" value="PROTEIN_KINASE_TYR"/>
    <property type="match status" value="1"/>
</dbReference>
<dbReference type="GO" id="GO:0032526">
    <property type="term" value="P:response to retinoic acid"/>
    <property type="evidence" value="ECO:0007669"/>
    <property type="project" value="Ensembl"/>
</dbReference>
<dbReference type="GO" id="GO:1901201">
    <property type="term" value="P:regulation of extracellular matrix assembly"/>
    <property type="evidence" value="ECO:0007669"/>
    <property type="project" value="Ensembl"/>
</dbReference>
<keyword evidence="33" id="KW-1185">Reference proteome</keyword>
<feature type="chain" id="PRO_5044667859" description="Tyrosine-protein kinase receptor Tie-1" evidence="28">
    <location>
        <begin position="23"/>
        <end position="1139"/>
    </location>
</feature>
<dbReference type="CDD" id="cd00063">
    <property type="entry name" value="FN3"/>
    <property type="match status" value="3"/>
</dbReference>
<evidence type="ECO:0000256" key="9">
    <source>
        <dbReference type="ARBA" id="ARBA00022692"/>
    </source>
</evidence>
<comment type="function">
    <text evidence="23">Transmembrane tyrosine-protein kinase that may modulate TEK/TIE2 activity and contribute to the regulation of angiogenesis.</text>
</comment>
<dbReference type="InterPro" id="IPR003961">
    <property type="entry name" value="FN3_dom"/>
</dbReference>
<dbReference type="PROSITE" id="PS01186">
    <property type="entry name" value="EGF_2"/>
    <property type="match status" value="1"/>
</dbReference>
<dbReference type="CDD" id="cd00054">
    <property type="entry name" value="EGF_CA"/>
    <property type="match status" value="2"/>
</dbReference>
<keyword evidence="21" id="KW-0393">Immunoglobulin domain</keyword>
<keyword evidence="17" id="KW-0829">Tyrosine-protein kinase</keyword>
<keyword evidence="5 26" id="KW-0245">EGF-like domain</keyword>
<feature type="disulfide bond" evidence="26">
    <location>
        <begin position="247"/>
        <end position="256"/>
    </location>
</feature>
<evidence type="ECO:0000256" key="28">
    <source>
        <dbReference type="SAM" id="SignalP"/>
    </source>
</evidence>
<dbReference type="FunFam" id="2.60.40.10:FF:000911">
    <property type="entry name" value="tyrosine-protein kinase receptor Tie-1 isoform X2"/>
    <property type="match status" value="1"/>
</dbReference>
<dbReference type="Pfam" id="PF07714">
    <property type="entry name" value="PK_Tyr_Ser-Thr"/>
    <property type="match status" value="1"/>
</dbReference>
<dbReference type="SMART" id="SM00181">
    <property type="entry name" value="EGF"/>
    <property type="match status" value="3"/>
</dbReference>
<keyword evidence="15" id="KW-1133">Transmembrane helix</keyword>
<comment type="subunit">
    <text evidence="24">Heterodimer with TEK/TIE2. Interacts with SVEP1 (via C-terminus).</text>
</comment>
<dbReference type="PROSITE" id="PS00107">
    <property type="entry name" value="PROTEIN_KINASE_ATP"/>
    <property type="match status" value="1"/>
</dbReference>
<feature type="signal peptide" evidence="28">
    <location>
        <begin position="1"/>
        <end position="22"/>
    </location>
</feature>
<dbReference type="InterPro" id="IPR050122">
    <property type="entry name" value="RTK"/>
</dbReference>
<dbReference type="GO" id="GO:0060836">
    <property type="term" value="P:lymphatic endothelial cell differentiation"/>
    <property type="evidence" value="ECO:0007669"/>
    <property type="project" value="Ensembl"/>
</dbReference>
<feature type="domain" description="EGF-like" evidence="30">
    <location>
        <begin position="317"/>
        <end position="346"/>
    </location>
</feature>
<dbReference type="FunFam" id="2.60.40.10:FF:000591">
    <property type="entry name" value="tyrosine-protein kinase receptor Tie-1 isoform X1"/>
    <property type="match status" value="1"/>
</dbReference>
<evidence type="ECO:0000256" key="27">
    <source>
        <dbReference type="PROSITE-ProRule" id="PRU10141"/>
    </source>
</evidence>
<evidence type="ECO:0000256" key="1">
    <source>
        <dbReference type="ARBA" id="ARBA00004251"/>
    </source>
</evidence>
<dbReference type="PANTHER" id="PTHR24416">
    <property type="entry name" value="TYROSINE-PROTEIN KINASE RECEPTOR"/>
    <property type="match status" value="1"/>
</dbReference>
<dbReference type="SMART" id="SM00060">
    <property type="entry name" value="FN3"/>
    <property type="match status" value="3"/>
</dbReference>
<feature type="domain" description="Protein kinase" evidence="29">
    <location>
        <begin position="840"/>
        <end position="1119"/>
    </location>
</feature>
<keyword evidence="6" id="KW-0597">Phosphoprotein</keyword>
<dbReference type="GO" id="GO:0048771">
    <property type="term" value="P:tissue remodeling"/>
    <property type="evidence" value="ECO:0007669"/>
    <property type="project" value="Ensembl"/>
</dbReference>
<dbReference type="PROSITE" id="PS50011">
    <property type="entry name" value="PROTEIN_KINASE_DOM"/>
    <property type="match status" value="1"/>
</dbReference>
<evidence type="ECO:0000256" key="21">
    <source>
        <dbReference type="ARBA" id="ARBA00023319"/>
    </source>
</evidence>
<gene>
    <name evidence="32 34" type="primary">TIE1</name>
</gene>
<dbReference type="PROSITE" id="PS50853">
    <property type="entry name" value="FN3"/>
    <property type="match status" value="3"/>
</dbReference>
<evidence type="ECO:0000256" key="15">
    <source>
        <dbReference type="ARBA" id="ARBA00022989"/>
    </source>
</evidence>
<dbReference type="GO" id="GO:0001525">
    <property type="term" value="P:angiogenesis"/>
    <property type="evidence" value="ECO:0007669"/>
    <property type="project" value="UniProtKB-KW"/>
</dbReference>
<keyword evidence="19 34" id="KW-0675">Receptor</keyword>
<evidence type="ECO:0000313" key="34">
    <source>
        <dbReference type="RefSeq" id="XP_036701284.1"/>
    </source>
</evidence>
<dbReference type="InterPro" id="IPR011009">
    <property type="entry name" value="Kinase-like_dom_sf"/>
</dbReference>
<keyword evidence="8" id="KW-0808">Transferase</keyword>
<dbReference type="InterPro" id="IPR000719">
    <property type="entry name" value="Prot_kinase_dom"/>
</dbReference>
<dbReference type="GO" id="GO:0003180">
    <property type="term" value="P:aortic valve morphogenesis"/>
    <property type="evidence" value="ECO:0007669"/>
    <property type="project" value="Ensembl"/>
</dbReference>
<dbReference type="CTD" id="7075"/>
<dbReference type="InterPro" id="IPR036116">
    <property type="entry name" value="FN3_sf"/>
</dbReference>
<dbReference type="SMART" id="SM00219">
    <property type="entry name" value="TyrKc"/>
    <property type="match status" value="1"/>
</dbReference>
<dbReference type="GeneTree" id="ENSGT00940000157693"/>
<feature type="domain" description="Fibronectin type-III" evidence="31">
    <location>
        <begin position="549"/>
        <end position="643"/>
    </location>
</feature>
<dbReference type="FunFam" id="2.170.300.10:FF:000003">
    <property type="entry name" value="tyrosine-protein kinase receptor Tie-1 isoform X1"/>
    <property type="match status" value="1"/>
</dbReference>
<comment type="caution">
    <text evidence="26">Lacks conserved residue(s) required for the propagation of feature annotation.</text>
</comment>
<evidence type="ECO:0000256" key="2">
    <source>
        <dbReference type="ARBA" id="ARBA00006692"/>
    </source>
</evidence>
<dbReference type="InterPro" id="IPR001245">
    <property type="entry name" value="Ser-Thr/Tyr_kinase_cat_dom"/>
</dbReference>
<proteinExistence type="inferred from homology"/>
<evidence type="ECO:0000256" key="19">
    <source>
        <dbReference type="ARBA" id="ARBA00023170"/>
    </source>
</evidence>
<evidence type="ECO:0000256" key="14">
    <source>
        <dbReference type="ARBA" id="ARBA00022840"/>
    </source>
</evidence>
<evidence type="ECO:0000259" key="30">
    <source>
        <dbReference type="PROSITE" id="PS50026"/>
    </source>
</evidence>
<evidence type="ECO:0000256" key="25">
    <source>
        <dbReference type="ARBA" id="ARBA00072428"/>
    </source>
</evidence>
<comment type="catalytic activity">
    <reaction evidence="22">
        <text>L-tyrosyl-[protein] + ATP = O-phospho-L-tyrosyl-[protein] + ADP + H(+)</text>
        <dbReference type="Rhea" id="RHEA:10596"/>
        <dbReference type="Rhea" id="RHEA-COMP:10136"/>
        <dbReference type="Rhea" id="RHEA-COMP:20101"/>
        <dbReference type="ChEBI" id="CHEBI:15378"/>
        <dbReference type="ChEBI" id="CHEBI:30616"/>
        <dbReference type="ChEBI" id="CHEBI:46858"/>
        <dbReference type="ChEBI" id="CHEBI:61978"/>
        <dbReference type="ChEBI" id="CHEBI:456216"/>
        <dbReference type="EC" id="2.7.10.1"/>
    </reaction>
</comment>
<keyword evidence="7" id="KW-0037">Angiogenesis</keyword>
<dbReference type="GO" id="GO:0007169">
    <property type="term" value="P:cell surface receptor protein tyrosine kinase signaling pathway"/>
    <property type="evidence" value="ECO:0007669"/>
    <property type="project" value="TreeGrafter"/>
</dbReference>
<comment type="similarity">
    <text evidence="2">Belongs to the protein kinase superfamily. CAMK Ser/Thr protein kinase family.</text>
</comment>
<dbReference type="InterPro" id="IPR000742">
    <property type="entry name" value="EGF"/>
</dbReference>
<dbReference type="AlphaFoldDB" id="A0A8B8WVF9"/>
<dbReference type="SUPFAM" id="SSF48726">
    <property type="entry name" value="Immunoglobulin"/>
    <property type="match status" value="2"/>
</dbReference>
<evidence type="ECO:0000256" key="18">
    <source>
        <dbReference type="ARBA" id="ARBA00023157"/>
    </source>
</evidence>
<feature type="disulfide bond" evidence="26">
    <location>
        <begin position="336"/>
        <end position="345"/>
    </location>
</feature>
<dbReference type="SUPFAM" id="SSF56112">
    <property type="entry name" value="Protein kinase-like (PK-like)"/>
    <property type="match status" value="1"/>
</dbReference>
<keyword evidence="18 26" id="KW-1015">Disulfide bond</keyword>
<dbReference type="InterPro" id="IPR020635">
    <property type="entry name" value="Tyr_kinase_cat_dom"/>
</dbReference>